<dbReference type="GO" id="GO:0030246">
    <property type="term" value="F:carbohydrate binding"/>
    <property type="evidence" value="ECO:0007669"/>
    <property type="project" value="UniProtKB-UniRule"/>
</dbReference>
<dbReference type="PANTHER" id="PTHR11346:SF80">
    <property type="entry name" value="GALECTIN-9C"/>
    <property type="match status" value="1"/>
</dbReference>
<dbReference type="SMART" id="SM00276">
    <property type="entry name" value="GLECT"/>
    <property type="match status" value="2"/>
</dbReference>
<dbReference type="InterPro" id="IPR001079">
    <property type="entry name" value="Galectin_CRD"/>
</dbReference>
<dbReference type="PROSITE" id="PS51304">
    <property type="entry name" value="GALECTIN"/>
    <property type="match status" value="2"/>
</dbReference>
<proteinExistence type="predicted"/>
<organism evidence="4 5">
    <name type="scientific">Carassius auratus</name>
    <name type="common">Goldfish</name>
    <dbReference type="NCBI Taxonomy" id="7957"/>
    <lineage>
        <taxon>Eukaryota</taxon>
        <taxon>Metazoa</taxon>
        <taxon>Chordata</taxon>
        <taxon>Craniata</taxon>
        <taxon>Vertebrata</taxon>
        <taxon>Euteleostomi</taxon>
        <taxon>Actinopterygii</taxon>
        <taxon>Neopterygii</taxon>
        <taxon>Teleostei</taxon>
        <taxon>Ostariophysi</taxon>
        <taxon>Cypriniformes</taxon>
        <taxon>Cyprinidae</taxon>
        <taxon>Cyprininae</taxon>
        <taxon>Carassius</taxon>
    </lineage>
</organism>
<dbReference type="Gene3D" id="2.60.120.200">
    <property type="match status" value="2"/>
</dbReference>
<evidence type="ECO:0000256" key="2">
    <source>
        <dbReference type="RuleBase" id="RU102079"/>
    </source>
</evidence>
<dbReference type="OrthoDB" id="6251307at2759"/>
<dbReference type="Pfam" id="PF00337">
    <property type="entry name" value="Gal-bind_lectin"/>
    <property type="match status" value="2"/>
</dbReference>
<dbReference type="SMART" id="SM00908">
    <property type="entry name" value="Gal-bind_lectin"/>
    <property type="match status" value="2"/>
</dbReference>
<keyword evidence="4" id="KW-1185">Reference proteome</keyword>
<feature type="domain" description="Galectin" evidence="3">
    <location>
        <begin position="153"/>
        <end position="280"/>
    </location>
</feature>
<evidence type="ECO:0000313" key="4">
    <source>
        <dbReference type="Proteomes" id="UP000515129"/>
    </source>
</evidence>
<protein>
    <recommendedName>
        <fullName evidence="2">Galectin</fullName>
    </recommendedName>
</protein>
<evidence type="ECO:0000259" key="3">
    <source>
        <dbReference type="PROSITE" id="PS51304"/>
    </source>
</evidence>
<sequence>MADSQIFHKPTQSAITQGIPITGGLKEGKTIFIIGRILSNAHKSYISLKDGTHPSAKTALCISPHFEDDHPHILYKTFQNGSWDSDQPTSKSPLLQDQLFTIKILVTAQAYEISANGEELMVYNHRMPFAQMNIISMEGMELDFFGHLVVASYKKELINGLKPGKVIVIHGTVNSDCKRIEINLRHRYGIAFHYLCHFEENAVVRNTWTDGQWGREERSGDIPFTNGEFFEMKITCKAEQYDVSVNGQQAHTYKHRFTNLGDIDVVEVCGGLQLFSVEVKDPKEVHI</sequence>
<feature type="domain" description="Galectin" evidence="3">
    <location>
        <begin position="17"/>
        <end position="148"/>
    </location>
</feature>
<evidence type="ECO:0000256" key="1">
    <source>
        <dbReference type="ARBA" id="ARBA00022734"/>
    </source>
</evidence>
<accession>A0A6P6QVY5</accession>
<name>A0A6P6QVY5_CARAU</name>
<dbReference type="Proteomes" id="UP000515129">
    <property type="component" value="Chromosome 15"/>
</dbReference>
<dbReference type="KEGG" id="caua:113114816"/>
<keyword evidence="1 2" id="KW-0430">Lectin</keyword>
<reference evidence="5" key="1">
    <citation type="submission" date="2025-08" db="UniProtKB">
        <authorList>
            <consortium name="RefSeq"/>
        </authorList>
    </citation>
    <scope>IDENTIFICATION</scope>
    <source>
        <strain evidence="5">Wakin</strain>
        <tissue evidence="5">Muscle</tissue>
    </source>
</reference>
<dbReference type="SUPFAM" id="SSF49899">
    <property type="entry name" value="Concanavalin A-like lectins/glucanases"/>
    <property type="match status" value="2"/>
</dbReference>
<dbReference type="InterPro" id="IPR044156">
    <property type="entry name" value="Galectin-like"/>
</dbReference>
<evidence type="ECO:0000313" key="5">
    <source>
        <dbReference type="RefSeq" id="XP_026137649.1"/>
    </source>
</evidence>
<dbReference type="RefSeq" id="XP_026137649.1">
    <property type="nucleotide sequence ID" value="XM_026281864.1"/>
</dbReference>
<gene>
    <name evidence="5" type="primary">LOC113114816</name>
</gene>
<dbReference type="CDD" id="cd00070">
    <property type="entry name" value="GLECT"/>
    <property type="match status" value="2"/>
</dbReference>
<dbReference type="InterPro" id="IPR013320">
    <property type="entry name" value="ConA-like_dom_sf"/>
</dbReference>
<dbReference type="AlphaFoldDB" id="A0A6P6QVY5"/>
<dbReference type="GeneID" id="113114816"/>
<dbReference type="PANTHER" id="PTHR11346">
    <property type="entry name" value="GALECTIN"/>
    <property type="match status" value="1"/>
</dbReference>